<dbReference type="GO" id="GO:0016012">
    <property type="term" value="C:sarcoglycan complex"/>
    <property type="evidence" value="ECO:0007669"/>
    <property type="project" value="InterPro"/>
</dbReference>
<keyword evidence="9" id="KW-0735">Signal-anchor</keyword>
<evidence type="ECO:0000313" key="17">
    <source>
        <dbReference type="Proteomes" id="UP001374579"/>
    </source>
</evidence>
<evidence type="ECO:0000256" key="13">
    <source>
        <dbReference type="ARBA" id="ARBA00023180"/>
    </source>
</evidence>
<evidence type="ECO:0000256" key="7">
    <source>
        <dbReference type="ARBA" id="ARBA00022490"/>
    </source>
</evidence>
<keyword evidence="17" id="KW-1185">Reference proteome</keyword>
<dbReference type="AlphaFoldDB" id="A0AAN9B3W8"/>
<evidence type="ECO:0000256" key="1">
    <source>
        <dbReference type="ARBA" id="ARBA00002860"/>
    </source>
</evidence>
<comment type="function">
    <text evidence="1">Component of the sarcoglycan complex, a subcomplex of the dystrophin-glycoprotein complex which forms a link between the F-actin cytoskeleton and the extracellular matrix.</text>
</comment>
<dbReference type="PANTHER" id="PTHR21142">
    <property type="entry name" value="SARCOGLYCANS"/>
    <property type="match status" value="1"/>
</dbReference>
<dbReference type="InterPro" id="IPR027659">
    <property type="entry name" value="Sgcb"/>
</dbReference>
<dbReference type="Proteomes" id="UP001374579">
    <property type="component" value="Unassembled WGS sequence"/>
</dbReference>
<keyword evidence="7" id="KW-0963">Cytoplasm</keyword>
<sequence length="160" mass="17566">MIRFSIDDLKLMTLSGRQYFSLADMKIAGLKNVKNLHVEELQTRQVKNAPNYDDLMIESWNQTNITGCLGVQATSGRETDITAQNVYISSLNGSTVLDGLVGMYISTSIPQVNDNLPINHNIINSKICVCRQSGRVFVVPVSKPGMGCATANELVNPCQM</sequence>
<evidence type="ECO:0000256" key="4">
    <source>
        <dbReference type="ARBA" id="ARBA00007574"/>
    </source>
</evidence>
<evidence type="ECO:0000256" key="12">
    <source>
        <dbReference type="ARBA" id="ARBA00023157"/>
    </source>
</evidence>
<keyword evidence="6" id="KW-1003">Cell membrane</keyword>
<evidence type="ECO:0000313" key="16">
    <source>
        <dbReference type="EMBL" id="KAK7098437.1"/>
    </source>
</evidence>
<dbReference type="Pfam" id="PF04790">
    <property type="entry name" value="Sarcoglycan_1"/>
    <property type="match status" value="1"/>
</dbReference>
<accession>A0AAN9B3W8</accession>
<organism evidence="16 17">
    <name type="scientific">Littorina saxatilis</name>
    <dbReference type="NCBI Taxonomy" id="31220"/>
    <lineage>
        <taxon>Eukaryota</taxon>
        <taxon>Metazoa</taxon>
        <taxon>Spiralia</taxon>
        <taxon>Lophotrochozoa</taxon>
        <taxon>Mollusca</taxon>
        <taxon>Gastropoda</taxon>
        <taxon>Caenogastropoda</taxon>
        <taxon>Littorinimorpha</taxon>
        <taxon>Littorinoidea</taxon>
        <taxon>Littorinidae</taxon>
        <taxon>Littorina</taxon>
    </lineage>
</organism>
<comment type="subcellular location">
    <subcellularLocation>
        <location evidence="3">Cell membrane</location>
        <location evidence="3">Sarcolemma</location>
        <topology evidence="3">Single-pass type II membrane protein</topology>
    </subcellularLocation>
    <subcellularLocation>
        <location evidence="2">Cytoplasm</location>
        <location evidence="2">Cytoskeleton</location>
    </subcellularLocation>
</comment>
<keyword evidence="8" id="KW-0812">Transmembrane</keyword>
<evidence type="ECO:0000256" key="8">
    <source>
        <dbReference type="ARBA" id="ARBA00022692"/>
    </source>
</evidence>
<evidence type="ECO:0000256" key="6">
    <source>
        <dbReference type="ARBA" id="ARBA00022475"/>
    </source>
</evidence>
<proteinExistence type="inferred from homology"/>
<evidence type="ECO:0000256" key="15">
    <source>
        <dbReference type="ARBA" id="ARBA00026041"/>
    </source>
</evidence>
<keyword evidence="14" id="KW-0206">Cytoskeleton</keyword>
<gene>
    <name evidence="16" type="ORF">V1264_002732</name>
</gene>
<keyword evidence="12" id="KW-1015">Disulfide bond</keyword>
<dbReference type="InterPro" id="IPR006875">
    <property type="entry name" value="Sarcoglycan"/>
</dbReference>
<keyword evidence="11" id="KW-0472">Membrane</keyword>
<name>A0AAN9B3W8_9CAEN</name>
<dbReference type="PANTHER" id="PTHR21142:SF2">
    <property type="entry name" value="BETA-SARCOGLYCAN"/>
    <property type="match status" value="1"/>
</dbReference>
<evidence type="ECO:0000256" key="11">
    <source>
        <dbReference type="ARBA" id="ARBA00023136"/>
    </source>
</evidence>
<evidence type="ECO:0000256" key="10">
    <source>
        <dbReference type="ARBA" id="ARBA00022989"/>
    </source>
</evidence>
<evidence type="ECO:0000256" key="2">
    <source>
        <dbReference type="ARBA" id="ARBA00004245"/>
    </source>
</evidence>
<evidence type="ECO:0000256" key="3">
    <source>
        <dbReference type="ARBA" id="ARBA00004274"/>
    </source>
</evidence>
<keyword evidence="10" id="KW-1133">Transmembrane helix</keyword>
<dbReference type="GO" id="GO:0007517">
    <property type="term" value="P:muscle organ development"/>
    <property type="evidence" value="ECO:0007669"/>
    <property type="project" value="InterPro"/>
</dbReference>
<dbReference type="GO" id="GO:0042383">
    <property type="term" value="C:sarcolemma"/>
    <property type="evidence" value="ECO:0007669"/>
    <property type="project" value="UniProtKB-SubCell"/>
</dbReference>
<protein>
    <recommendedName>
        <fullName evidence="5">Beta-sarcoglycan</fullName>
    </recommendedName>
</protein>
<keyword evidence="13" id="KW-0325">Glycoprotein</keyword>
<dbReference type="GO" id="GO:0005856">
    <property type="term" value="C:cytoskeleton"/>
    <property type="evidence" value="ECO:0007669"/>
    <property type="project" value="UniProtKB-SubCell"/>
</dbReference>
<comment type="caution">
    <text evidence="16">The sequence shown here is derived from an EMBL/GenBank/DDBJ whole genome shotgun (WGS) entry which is preliminary data.</text>
</comment>
<evidence type="ECO:0000256" key="14">
    <source>
        <dbReference type="ARBA" id="ARBA00023212"/>
    </source>
</evidence>
<evidence type="ECO:0000256" key="9">
    <source>
        <dbReference type="ARBA" id="ARBA00022968"/>
    </source>
</evidence>
<dbReference type="EMBL" id="JBAMIC010000012">
    <property type="protein sequence ID" value="KAK7098437.1"/>
    <property type="molecule type" value="Genomic_DNA"/>
</dbReference>
<evidence type="ECO:0000256" key="5">
    <source>
        <dbReference type="ARBA" id="ARBA00015329"/>
    </source>
</evidence>
<comment type="subunit">
    <text evidence="15">Cross-link to form 2 major subcomplexes: one consisting of SGCB, SGCD and SGCG and the other consisting of SGCB and SGCD. The association between SGCB and SGCG is particularly strong while SGCA is loosely associated with the other sarcoglycans.</text>
</comment>
<reference evidence="16 17" key="1">
    <citation type="submission" date="2024-02" db="EMBL/GenBank/DDBJ databases">
        <title>Chromosome-scale genome assembly of the rough periwinkle Littorina saxatilis.</title>
        <authorList>
            <person name="De Jode A."/>
            <person name="Faria R."/>
            <person name="Formenti G."/>
            <person name="Sims Y."/>
            <person name="Smith T.P."/>
            <person name="Tracey A."/>
            <person name="Wood J.M.D."/>
            <person name="Zagrodzka Z.B."/>
            <person name="Johannesson K."/>
            <person name="Butlin R.K."/>
            <person name="Leder E.H."/>
        </authorList>
    </citation>
    <scope>NUCLEOTIDE SEQUENCE [LARGE SCALE GENOMIC DNA]</scope>
    <source>
        <strain evidence="16">Snail1</strain>
        <tissue evidence="16">Muscle</tissue>
    </source>
</reference>
<comment type="similarity">
    <text evidence="4">Belongs to the sarcoglycan beta/delta/gamma/zeta family.</text>
</comment>